<feature type="chain" id="PRO_5046146583" description="Protein BatD" evidence="3">
    <location>
        <begin position="18"/>
        <end position="599"/>
    </location>
</feature>
<feature type="transmembrane region" description="Helical" evidence="2">
    <location>
        <begin position="459"/>
        <end position="482"/>
    </location>
</feature>
<dbReference type="Pfam" id="PF13584">
    <property type="entry name" value="BatD"/>
    <property type="match status" value="1"/>
</dbReference>
<evidence type="ECO:0008006" key="6">
    <source>
        <dbReference type="Google" id="ProtNLM"/>
    </source>
</evidence>
<evidence type="ECO:0000256" key="1">
    <source>
        <dbReference type="SAM" id="MobiDB-lite"/>
    </source>
</evidence>
<keyword evidence="2" id="KW-0812">Transmembrane</keyword>
<keyword evidence="2" id="KW-0472">Membrane</keyword>
<feature type="region of interest" description="Disordered" evidence="1">
    <location>
        <begin position="401"/>
        <end position="447"/>
    </location>
</feature>
<dbReference type="PANTHER" id="PTHR40940:SF2">
    <property type="entry name" value="BATD"/>
    <property type="match status" value="1"/>
</dbReference>
<evidence type="ECO:0000313" key="5">
    <source>
        <dbReference type="Proteomes" id="UP001476282"/>
    </source>
</evidence>
<proteinExistence type="predicted"/>
<sequence>MARILSLWLLFAWCALRADGVSAELSTDTVEAGQGAMLTLQVEGSHLDEMPGVPEVKDLIVNPRGQSQNVQIINGRMSRSIQFSYVVGSHVPGDYVIPSIPVRIGGQVLKTEPLKLTVRPSASGAPQGMDDEEEAGQSADDADFGFLTFGMVKTDRKHVYPGEIAPVRIQGYFPLGARVTPRGNPHPEGSAFTLHHLSDEPKQEIKVMDGKRYSVITWYGGLSATKAGEYPARIVWDVTVAVRDRAARRRPSGMPDPFMGGSLLDDLFAPVVQKDVELKTPDPPTLEVKELPVDGRPDDFTGAIGSFEFKDVSIPKAMRTGEPVRIEASIAGKGNFALLEKPEPLPADDWKTYAGHDEFVPGDAASFGGTKQFDFNAVPKVPGKRDLKLGFSYFDPDQGEYRRVESEPEPVEITGPPMVDEQPEEAPEIAEAPKTEEPKLAPIRTDPGKVKPFEPLTEAAWFVPTAAGCGALSLAILIWGGWRQRRDDPSVQARREARLAEARALARADEAAKAGDAAAFFEAAREALARRVGEVAGIRPEAVTLADLEGRVDREVTELWRLADRIDYSGEAAGRDDLPSWLSMLERGMKSLTGEVQAA</sequence>
<dbReference type="RefSeq" id="WP_353565237.1">
    <property type="nucleotide sequence ID" value="NZ_BAABRI010000001.1"/>
</dbReference>
<feature type="signal peptide" evidence="3">
    <location>
        <begin position="1"/>
        <end position="17"/>
    </location>
</feature>
<comment type="caution">
    <text evidence="4">The sequence shown here is derived from an EMBL/GenBank/DDBJ whole genome shotgun (WGS) entry which is preliminary data.</text>
</comment>
<dbReference type="PANTHER" id="PTHR40940">
    <property type="entry name" value="PROTEIN BATD-RELATED"/>
    <property type="match status" value="1"/>
</dbReference>
<evidence type="ECO:0000313" key="4">
    <source>
        <dbReference type="EMBL" id="GAA5481081.1"/>
    </source>
</evidence>
<keyword evidence="2" id="KW-1133">Transmembrane helix</keyword>
<name>A0ABP9UL64_9BACT</name>
<organism evidence="4 5">
    <name type="scientific">Haloferula sargassicola</name>
    <dbReference type="NCBI Taxonomy" id="490096"/>
    <lineage>
        <taxon>Bacteria</taxon>
        <taxon>Pseudomonadati</taxon>
        <taxon>Verrucomicrobiota</taxon>
        <taxon>Verrucomicrobiia</taxon>
        <taxon>Verrucomicrobiales</taxon>
        <taxon>Verrucomicrobiaceae</taxon>
        <taxon>Haloferula</taxon>
    </lineage>
</organism>
<dbReference type="Proteomes" id="UP001476282">
    <property type="component" value="Unassembled WGS sequence"/>
</dbReference>
<evidence type="ECO:0000256" key="3">
    <source>
        <dbReference type="SAM" id="SignalP"/>
    </source>
</evidence>
<reference evidence="4 5" key="1">
    <citation type="submission" date="2024-02" db="EMBL/GenBank/DDBJ databases">
        <title>Haloferula sargassicola NBRC 104335.</title>
        <authorList>
            <person name="Ichikawa N."/>
            <person name="Katano-Makiyama Y."/>
            <person name="Hidaka K."/>
        </authorList>
    </citation>
    <scope>NUCLEOTIDE SEQUENCE [LARGE SCALE GENOMIC DNA]</scope>
    <source>
        <strain evidence="4 5">NBRC 104335</strain>
    </source>
</reference>
<dbReference type="InterPro" id="IPR025738">
    <property type="entry name" value="BatD"/>
</dbReference>
<keyword evidence="5" id="KW-1185">Reference proteome</keyword>
<dbReference type="EMBL" id="BAABRI010000001">
    <property type="protein sequence ID" value="GAA5481081.1"/>
    <property type="molecule type" value="Genomic_DNA"/>
</dbReference>
<evidence type="ECO:0000256" key="2">
    <source>
        <dbReference type="SAM" id="Phobius"/>
    </source>
</evidence>
<accession>A0ABP9UL64</accession>
<gene>
    <name evidence="4" type="ORF">Hsar01_00287</name>
</gene>
<protein>
    <recommendedName>
        <fullName evidence="6">Protein BatD</fullName>
    </recommendedName>
</protein>
<keyword evidence="3" id="KW-0732">Signal</keyword>